<keyword evidence="5" id="KW-1185">Reference proteome</keyword>
<name>A0A839AI90_9HYPH</name>
<dbReference type="AlphaFoldDB" id="A0A839AI90"/>
<reference evidence="1 5" key="1">
    <citation type="submission" date="2020-07" db="EMBL/GenBank/DDBJ databases">
        <title>Stappia sp., F7233, whole genome shotgun sequencing project.</title>
        <authorList>
            <person name="Jiang S."/>
            <person name="Liu Z.W."/>
            <person name="Du Z.J."/>
        </authorList>
    </citation>
    <scope>NUCLEOTIDE SEQUENCE [LARGE SCALE GENOMIC DNA]</scope>
    <source>
        <strain evidence="1 5">F7233</strain>
    </source>
</reference>
<dbReference type="EMBL" id="JACFXV010000059">
    <property type="protein sequence ID" value="MBA5778229.1"/>
    <property type="molecule type" value="Genomic_DNA"/>
</dbReference>
<dbReference type="RefSeq" id="WP_182166286.1">
    <property type="nucleotide sequence ID" value="NZ_JACFXV010000059.1"/>
</dbReference>
<sequence length="111" mass="12307">MSGKSLNDLARDLARARAAADRRPDDKAAEIRFHEARIAYLEAELFLCRKDLAHWQLRSMALGRALRRRVAAYRRLAETASKGAIKRRSRGPAPVPAQAVLFEIVGQGVAA</sequence>
<evidence type="ECO:0000313" key="2">
    <source>
        <dbReference type="EMBL" id="MBA5778243.1"/>
    </source>
</evidence>
<evidence type="ECO:0000313" key="1">
    <source>
        <dbReference type="EMBL" id="MBA5778229.1"/>
    </source>
</evidence>
<evidence type="ECO:0000313" key="3">
    <source>
        <dbReference type="EMBL" id="MBA5779477.1"/>
    </source>
</evidence>
<dbReference type="Proteomes" id="UP000541109">
    <property type="component" value="Unassembled WGS sequence"/>
</dbReference>
<comment type="caution">
    <text evidence="1">The sequence shown here is derived from an EMBL/GenBank/DDBJ whole genome shotgun (WGS) entry which is preliminary data.</text>
</comment>
<evidence type="ECO:0000313" key="4">
    <source>
        <dbReference type="EMBL" id="MBA5779507.1"/>
    </source>
</evidence>
<dbReference type="EMBL" id="JACFXV010000068">
    <property type="protein sequence ID" value="MBA5779477.1"/>
    <property type="molecule type" value="Genomic_DNA"/>
</dbReference>
<dbReference type="EMBL" id="JACFXV010000060">
    <property type="protein sequence ID" value="MBA5778243.1"/>
    <property type="molecule type" value="Genomic_DNA"/>
</dbReference>
<protein>
    <submittedName>
        <fullName evidence="1">Uncharacterized protein</fullName>
    </submittedName>
</protein>
<gene>
    <name evidence="1" type="ORF">H2509_13960</name>
    <name evidence="2" type="ORF">H2509_14030</name>
    <name evidence="3" type="ORF">H2509_20290</name>
    <name evidence="4" type="ORF">H2509_20445</name>
</gene>
<proteinExistence type="predicted"/>
<organism evidence="1 5">
    <name type="scientific">Stappia albiluteola</name>
    <dbReference type="NCBI Taxonomy" id="2758565"/>
    <lineage>
        <taxon>Bacteria</taxon>
        <taxon>Pseudomonadati</taxon>
        <taxon>Pseudomonadota</taxon>
        <taxon>Alphaproteobacteria</taxon>
        <taxon>Hyphomicrobiales</taxon>
        <taxon>Stappiaceae</taxon>
        <taxon>Stappia</taxon>
    </lineage>
</organism>
<accession>A0A839AI90</accession>
<evidence type="ECO:0000313" key="5">
    <source>
        <dbReference type="Proteomes" id="UP000541109"/>
    </source>
</evidence>
<dbReference type="EMBL" id="JACFXV010000069">
    <property type="protein sequence ID" value="MBA5779507.1"/>
    <property type="molecule type" value="Genomic_DNA"/>
</dbReference>